<dbReference type="InterPro" id="IPR043504">
    <property type="entry name" value="Peptidase_S1_PA_chymotrypsin"/>
</dbReference>
<accession>A0AA36F404</accession>
<dbReference type="InterPro" id="IPR033116">
    <property type="entry name" value="TRYPSIN_SER"/>
</dbReference>
<dbReference type="Pfam" id="PF00089">
    <property type="entry name" value="Trypsin"/>
    <property type="match status" value="1"/>
</dbReference>
<dbReference type="InterPro" id="IPR009003">
    <property type="entry name" value="Peptidase_S1_PA"/>
</dbReference>
<name>A0AA36F404_OCTVU</name>
<dbReference type="CDD" id="cd00190">
    <property type="entry name" value="Tryp_SPc"/>
    <property type="match status" value="1"/>
</dbReference>
<dbReference type="InterPro" id="IPR001254">
    <property type="entry name" value="Trypsin_dom"/>
</dbReference>
<dbReference type="Gene3D" id="2.40.10.10">
    <property type="entry name" value="Trypsin-like serine proteases"/>
    <property type="match status" value="1"/>
</dbReference>
<keyword evidence="2" id="KW-0378">Hydrolase</keyword>
<sequence length="314" mass="33797">MFNKCRGSIFQELNGLRKAPAPAEQIVGGSPAANCEFPSIVHLTISDRPKGSMGITFSNVCGGTLIDSTHVLTAAHCLEGLVRTVKVNIGSNLKSVPGPQATNAIQNVSHEHYVHQPYLIQNDIAILTLSRPVREEGCVKFATMANPGETFDHKRCIAAGWGSLFFRGHSPNELYKVALPAIPHDVCKRRSGMRIAEGILCAGDFRPGGASVCKGDSGGPLYCPRSNGEMVLAGVTSFGYKCETDVSAFSDVGYFRNWIDRHTEGKVRKVKVNIGSNQKWALGPQSTTASSIVKHTGYGHTPYLTKSIGKRGKV</sequence>
<evidence type="ECO:0000313" key="4">
    <source>
        <dbReference type="EMBL" id="CAI9724881.1"/>
    </source>
</evidence>
<evidence type="ECO:0000256" key="1">
    <source>
        <dbReference type="ARBA" id="ARBA00023157"/>
    </source>
</evidence>
<protein>
    <submittedName>
        <fullName evidence="4">Chymotrypsin-1-like</fullName>
    </submittedName>
</protein>
<keyword evidence="5" id="KW-1185">Reference proteome</keyword>
<dbReference type="GO" id="GO:0004252">
    <property type="term" value="F:serine-type endopeptidase activity"/>
    <property type="evidence" value="ECO:0007669"/>
    <property type="project" value="InterPro"/>
</dbReference>
<dbReference type="InterPro" id="IPR018114">
    <property type="entry name" value="TRYPSIN_HIS"/>
</dbReference>
<organism evidence="4 5">
    <name type="scientific">Octopus vulgaris</name>
    <name type="common">Common octopus</name>
    <dbReference type="NCBI Taxonomy" id="6645"/>
    <lineage>
        <taxon>Eukaryota</taxon>
        <taxon>Metazoa</taxon>
        <taxon>Spiralia</taxon>
        <taxon>Lophotrochozoa</taxon>
        <taxon>Mollusca</taxon>
        <taxon>Cephalopoda</taxon>
        <taxon>Coleoidea</taxon>
        <taxon>Octopodiformes</taxon>
        <taxon>Octopoda</taxon>
        <taxon>Incirrata</taxon>
        <taxon>Octopodidae</taxon>
        <taxon>Octopus</taxon>
    </lineage>
</organism>
<reference evidence="4" key="1">
    <citation type="submission" date="2023-08" db="EMBL/GenBank/DDBJ databases">
        <authorList>
            <person name="Alioto T."/>
            <person name="Alioto T."/>
            <person name="Gomez Garrido J."/>
        </authorList>
    </citation>
    <scope>NUCLEOTIDE SEQUENCE</scope>
</reference>
<evidence type="ECO:0000259" key="3">
    <source>
        <dbReference type="PROSITE" id="PS50240"/>
    </source>
</evidence>
<dbReference type="AlphaFoldDB" id="A0AA36F404"/>
<dbReference type="PROSITE" id="PS00134">
    <property type="entry name" value="TRYPSIN_HIS"/>
    <property type="match status" value="1"/>
</dbReference>
<dbReference type="PROSITE" id="PS50240">
    <property type="entry name" value="TRYPSIN_DOM"/>
    <property type="match status" value="1"/>
</dbReference>
<dbReference type="PRINTS" id="PR00722">
    <property type="entry name" value="CHYMOTRYPSIN"/>
</dbReference>
<keyword evidence="2" id="KW-0645">Protease</keyword>
<evidence type="ECO:0000256" key="2">
    <source>
        <dbReference type="RuleBase" id="RU363034"/>
    </source>
</evidence>
<keyword evidence="2" id="KW-0720">Serine protease</keyword>
<dbReference type="SUPFAM" id="SSF50494">
    <property type="entry name" value="Trypsin-like serine proteases"/>
    <property type="match status" value="1"/>
</dbReference>
<dbReference type="EMBL" id="OX597819">
    <property type="protein sequence ID" value="CAI9724881.1"/>
    <property type="molecule type" value="Genomic_DNA"/>
</dbReference>
<dbReference type="PANTHER" id="PTHR24252">
    <property type="entry name" value="ACROSIN-RELATED"/>
    <property type="match status" value="1"/>
</dbReference>
<dbReference type="SMART" id="SM00020">
    <property type="entry name" value="Tryp_SPc"/>
    <property type="match status" value="1"/>
</dbReference>
<dbReference type="PANTHER" id="PTHR24252:SF7">
    <property type="entry name" value="HYALIN"/>
    <property type="match status" value="1"/>
</dbReference>
<keyword evidence="1" id="KW-1015">Disulfide bond</keyword>
<dbReference type="PROSITE" id="PS00135">
    <property type="entry name" value="TRYPSIN_SER"/>
    <property type="match status" value="1"/>
</dbReference>
<dbReference type="InterPro" id="IPR001314">
    <property type="entry name" value="Peptidase_S1A"/>
</dbReference>
<proteinExistence type="predicted"/>
<gene>
    <name evidence="4" type="ORF">OCTVUL_1B013731</name>
</gene>
<evidence type="ECO:0000313" key="5">
    <source>
        <dbReference type="Proteomes" id="UP001162480"/>
    </source>
</evidence>
<dbReference type="Proteomes" id="UP001162480">
    <property type="component" value="Chromosome 6"/>
</dbReference>
<dbReference type="GO" id="GO:0006508">
    <property type="term" value="P:proteolysis"/>
    <property type="evidence" value="ECO:0007669"/>
    <property type="project" value="UniProtKB-KW"/>
</dbReference>
<feature type="domain" description="Peptidase S1" evidence="3">
    <location>
        <begin position="26"/>
        <end position="264"/>
    </location>
</feature>